<organism evidence="1 2">
    <name type="scientific">Pedobacter ginsengiterrae</name>
    <dbReference type="NCBI Taxonomy" id="871696"/>
    <lineage>
        <taxon>Bacteria</taxon>
        <taxon>Pseudomonadati</taxon>
        <taxon>Bacteroidota</taxon>
        <taxon>Sphingobacteriia</taxon>
        <taxon>Sphingobacteriales</taxon>
        <taxon>Sphingobacteriaceae</taxon>
        <taxon>Pedobacter</taxon>
    </lineage>
</organism>
<gene>
    <name evidence="1" type="ORF">GCM10022246_28730</name>
</gene>
<name>A0ABP7Q1D8_9SPHI</name>
<accession>A0ABP7Q1D8</accession>
<sequence length="228" mass="26103">MSQLVKSDGAEVQSIAEKNIETYFNKAIGSQSRLYNGFSYVGYRSNIDGSPYFLEEKLLKNGTVVYNGFKYENVPLLYDVYKDVLISNNYESSLQFSLISEKVSSFTILDHHHVFIDTSKDSVNIPFKSGFLELLHDGKTQVLVKRSASLQQTSGTADLRKYFQVRTQFFVKKDGSYSKITNESSFLKLFKDHKAEMKRLLKTNAVKFRKEPTKAMVLLANYFDNLSN</sequence>
<protein>
    <submittedName>
        <fullName evidence="1">Uncharacterized protein</fullName>
    </submittedName>
</protein>
<evidence type="ECO:0000313" key="2">
    <source>
        <dbReference type="Proteomes" id="UP001501081"/>
    </source>
</evidence>
<comment type="caution">
    <text evidence="1">The sequence shown here is derived from an EMBL/GenBank/DDBJ whole genome shotgun (WGS) entry which is preliminary data.</text>
</comment>
<dbReference type="EMBL" id="BAABAK010000015">
    <property type="protein sequence ID" value="GAA3974585.1"/>
    <property type="molecule type" value="Genomic_DNA"/>
</dbReference>
<evidence type="ECO:0000313" key="1">
    <source>
        <dbReference type="EMBL" id="GAA3974585.1"/>
    </source>
</evidence>
<proteinExistence type="predicted"/>
<dbReference type="RefSeq" id="WP_344768152.1">
    <property type="nucleotide sequence ID" value="NZ_BAABAK010000015.1"/>
</dbReference>
<dbReference type="Proteomes" id="UP001501081">
    <property type="component" value="Unassembled WGS sequence"/>
</dbReference>
<keyword evidence="2" id="KW-1185">Reference proteome</keyword>
<reference evidence="2" key="1">
    <citation type="journal article" date="2019" name="Int. J. Syst. Evol. Microbiol.">
        <title>The Global Catalogue of Microorganisms (GCM) 10K type strain sequencing project: providing services to taxonomists for standard genome sequencing and annotation.</title>
        <authorList>
            <consortium name="The Broad Institute Genomics Platform"/>
            <consortium name="The Broad Institute Genome Sequencing Center for Infectious Disease"/>
            <person name="Wu L."/>
            <person name="Ma J."/>
        </authorList>
    </citation>
    <scope>NUCLEOTIDE SEQUENCE [LARGE SCALE GENOMIC DNA]</scope>
    <source>
        <strain evidence="2">JCM 17338</strain>
    </source>
</reference>